<evidence type="ECO:0000313" key="1">
    <source>
        <dbReference type="EMBL" id="VDO27954.1"/>
    </source>
</evidence>
<evidence type="ECO:0000313" key="2">
    <source>
        <dbReference type="Proteomes" id="UP000050761"/>
    </source>
</evidence>
<dbReference type="WBParaSite" id="HPBE_0000274701-mRNA-1">
    <property type="protein sequence ID" value="HPBE_0000274701-mRNA-1"/>
    <property type="gene ID" value="HPBE_0000274701"/>
</dbReference>
<dbReference type="AlphaFoldDB" id="A0A183F9A5"/>
<reference evidence="1 2" key="1">
    <citation type="submission" date="2018-11" db="EMBL/GenBank/DDBJ databases">
        <authorList>
            <consortium name="Pathogen Informatics"/>
        </authorList>
    </citation>
    <scope>NUCLEOTIDE SEQUENCE [LARGE SCALE GENOMIC DNA]</scope>
</reference>
<organism evidence="2 3">
    <name type="scientific">Heligmosomoides polygyrus</name>
    <name type="common">Parasitic roundworm</name>
    <dbReference type="NCBI Taxonomy" id="6339"/>
    <lineage>
        <taxon>Eukaryota</taxon>
        <taxon>Metazoa</taxon>
        <taxon>Ecdysozoa</taxon>
        <taxon>Nematoda</taxon>
        <taxon>Chromadorea</taxon>
        <taxon>Rhabditida</taxon>
        <taxon>Rhabditina</taxon>
        <taxon>Rhabditomorpha</taxon>
        <taxon>Strongyloidea</taxon>
        <taxon>Heligmosomidae</taxon>
        <taxon>Heligmosomoides</taxon>
    </lineage>
</organism>
<dbReference type="EMBL" id="UZAH01004769">
    <property type="protein sequence ID" value="VDO27954.1"/>
    <property type="molecule type" value="Genomic_DNA"/>
</dbReference>
<sequence length="161" mass="18224">MSQKRTSVTYSVNKDIDEQGEPPYTPNFIAAGLHANVDDRRAGFSTSWVQSVNQFSNTKVLTSRFTDDVVGQPSTSLRYWQHLGETDEQRATAHQERVTAKTVWALEIRKALQRALNDVRCCRPYPVADILIPSSKRRRSLDESGCMRCAIHCQQPPEADD</sequence>
<protein>
    <submittedName>
        <fullName evidence="1 3">Uncharacterized protein</fullName>
    </submittedName>
</protein>
<accession>A0A3P7UY43</accession>
<reference evidence="3" key="2">
    <citation type="submission" date="2019-09" db="UniProtKB">
        <authorList>
            <consortium name="WormBaseParasite"/>
        </authorList>
    </citation>
    <scope>IDENTIFICATION</scope>
</reference>
<name>A0A183F9A5_HELPZ</name>
<gene>
    <name evidence="1" type="ORF">HPBE_LOCUS2748</name>
</gene>
<evidence type="ECO:0000313" key="3">
    <source>
        <dbReference type="WBParaSite" id="HPBE_0000274701-mRNA-1"/>
    </source>
</evidence>
<keyword evidence="2" id="KW-1185">Reference proteome</keyword>
<proteinExistence type="predicted"/>
<dbReference type="Proteomes" id="UP000050761">
    <property type="component" value="Unassembled WGS sequence"/>
</dbReference>
<accession>A0A183F9A5</accession>